<accession>A0A9J6C5V9</accession>
<dbReference type="SUPFAM" id="SSF52058">
    <property type="entry name" value="L domain-like"/>
    <property type="match status" value="4"/>
</dbReference>
<keyword evidence="1" id="KW-0433">Leucine-rich repeat</keyword>
<dbReference type="Proteomes" id="UP001107558">
    <property type="component" value="Chromosome 2"/>
</dbReference>
<evidence type="ECO:0000256" key="2">
    <source>
        <dbReference type="ARBA" id="ARBA00022729"/>
    </source>
</evidence>
<dbReference type="Pfam" id="PF13306">
    <property type="entry name" value="LRR_5"/>
    <property type="match status" value="1"/>
</dbReference>
<dbReference type="EMBL" id="JADBJN010000002">
    <property type="protein sequence ID" value="KAG5677497.1"/>
    <property type="molecule type" value="Genomic_DNA"/>
</dbReference>
<dbReference type="SMART" id="SM00364">
    <property type="entry name" value="LRR_BAC"/>
    <property type="match status" value="9"/>
</dbReference>
<dbReference type="InterPro" id="IPR050333">
    <property type="entry name" value="SLRP"/>
</dbReference>
<dbReference type="PANTHER" id="PTHR45712:SF22">
    <property type="entry name" value="INSULIN-LIKE GROWTH FACTOR-BINDING PROTEIN COMPLEX ACID LABILE SUBUNIT"/>
    <property type="match status" value="1"/>
</dbReference>
<evidence type="ECO:0000256" key="1">
    <source>
        <dbReference type="ARBA" id="ARBA00022614"/>
    </source>
</evidence>
<dbReference type="PRINTS" id="PR00019">
    <property type="entry name" value="LEURICHRPT"/>
</dbReference>
<dbReference type="OrthoDB" id="5789657at2759"/>
<dbReference type="PROSITE" id="PS51450">
    <property type="entry name" value="LRR"/>
    <property type="match status" value="4"/>
</dbReference>
<reference evidence="5" key="1">
    <citation type="submission" date="2021-03" db="EMBL/GenBank/DDBJ databases">
        <title>Chromosome level genome of the anhydrobiotic midge Polypedilum vanderplanki.</title>
        <authorList>
            <person name="Yoshida Y."/>
            <person name="Kikawada T."/>
            <person name="Gusev O."/>
        </authorList>
    </citation>
    <scope>NUCLEOTIDE SEQUENCE</scope>
    <source>
        <strain evidence="5">NIAS01</strain>
        <tissue evidence="5">Whole body or cell culture</tissue>
    </source>
</reference>
<dbReference type="InterPro" id="IPR026906">
    <property type="entry name" value="LRR_5"/>
</dbReference>
<evidence type="ECO:0000313" key="6">
    <source>
        <dbReference type="Proteomes" id="UP001107558"/>
    </source>
</evidence>
<dbReference type="SMART" id="SM00082">
    <property type="entry name" value="LRRCT"/>
    <property type="match status" value="1"/>
</dbReference>
<dbReference type="InterPro" id="IPR003591">
    <property type="entry name" value="Leu-rich_rpt_typical-subtyp"/>
</dbReference>
<dbReference type="Pfam" id="PF13855">
    <property type="entry name" value="LRR_8"/>
    <property type="match status" value="5"/>
</dbReference>
<dbReference type="InterPro" id="IPR032675">
    <property type="entry name" value="LRR_dom_sf"/>
</dbReference>
<comment type="caution">
    <text evidence="5">The sequence shown here is derived from an EMBL/GenBank/DDBJ whole genome shotgun (WGS) entry which is preliminary data.</text>
</comment>
<evidence type="ECO:0000256" key="3">
    <source>
        <dbReference type="ARBA" id="ARBA00022737"/>
    </source>
</evidence>
<dbReference type="PANTHER" id="PTHR45712">
    <property type="entry name" value="AGAP008170-PA"/>
    <property type="match status" value="1"/>
</dbReference>
<evidence type="ECO:0000259" key="4">
    <source>
        <dbReference type="SMART" id="SM00082"/>
    </source>
</evidence>
<protein>
    <recommendedName>
        <fullName evidence="4">LRRCT domain-containing protein</fullName>
    </recommendedName>
</protein>
<name>A0A9J6C5V9_POLVA</name>
<dbReference type="Gene3D" id="3.80.10.10">
    <property type="entry name" value="Ribonuclease Inhibitor"/>
    <property type="match status" value="7"/>
</dbReference>
<dbReference type="InterPro" id="IPR000483">
    <property type="entry name" value="Cys-rich_flank_reg_C"/>
</dbReference>
<keyword evidence="3" id="KW-0677">Repeat</keyword>
<organism evidence="5 6">
    <name type="scientific">Polypedilum vanderplanki</name>
    <name type="common">Sleeping chironomid midge</name>
    <dbReference type="NCBI Taxonomy" id="319348"/>
    <lineage>
        <taxon>Eukaryota</taxon>
        <taxon>Metazoa</taxon>
        <taxon>Ecdysozoa</taxon>
        <taxon>Arthropoda</taxon>
        <taxon>Hexapoda</taxon>
        <taxon>Insecta</taxon>
        <taxon>Pterygota</taxon>
        <taxon>Neoptera</taxon>
        <taxon>Endopterygota</taxon>
        <taxon>Diptera</taxon>
        <taxon>Nematocera</taxon>
        <taxon>Chironomoidea</taxon>
        <taxon>Chironomidae</taxon>
        <taxon>Chironominae</taxon>
        <taxon>Polypedilum</taxon>
        <taxon>Polypedilum</taxon>
    </lineage>
</organism>
<keyword evidence="6" id="KW-1185">Reference proteome</keyword>
<sequence>MNCAIAIYIPPGPKYECPAKENQIFPCKCDKGSDIGLYITCDGGNLASLSIALQNIANLNGSKIEEIVMKNSKFEHLYGSLFFQSNARILKIYDIPIKTIRNHAFWGINNTLEELRIINSSLNEFPREAFKSLGNLKILELNYHSINALNNNEFDDSQLPAKLEKMYITNGNLTELGANTFQHLKKLKIIDLHGNKIAVLKKNQFRGLRDVETLDISFNEITKLDSSHIADLTKLTFCNASNNKLSELSRGAFTRNAVLKVVNLSFNNIKRLDANSLRGMRFLRRIYLSDNQITDVGRGTFGSVSRIGTIDLARNQLKKVDYQMFAQLQYAERIDLAENNITEIQKQSFTDLYLTTINISYNSLSKIEAKSFINCNNITLLDLSHNLLENIPRLAFDENTYASSFDLSYNRFTNMSQIPLQNMTGIRVLNVSYNFIVDIPKNTFPKLYELHTIDASHNMISEISNAVLMPLFSLRNLNLSYNSIEKIKPSTFGAIATLLDLNLSNNKLKDVSRGSLAKLSSLRELTVENNNLESIFQLPISLNFLNFRNNSLKEIPEKTWPVMNALIYLDLSHNQLENNLRGHSFIGLLTLQTLILNFNGMTRIPHEALAEIKTLQYLHMESNNITELPKGAFGKLPVVFEVNLYNNQINNISKKAFEGLLQLLTLNLSKNAIENIPTDAFLGLVSLRKMDLSHNFLEKLDNKTTSIFEDCLSLQEINLHNNKISFITRKMFPSNPWVPYRLERLDLSKNLLPVLTFDLTFGTKKLKLLNVSSNSISEVRKYVLGNLTALETLDLSNNRLTNLNDPENPFELPENMTNLYLQNNEIYRIDYDKILELKSLKELNLENNQLIHLNKSLISEIKNGMSVKFIGNPLVCNCEIRSLKHYLLEQTNPLQQYTDIVCNQPKNLNNVKLKDVEDQQLTCTELEKSNVAEMNHDYEVLPDLRFRSIFFTRNSLFVQWYVSSISKDIADFYLHIRDDGNKILLEKILAYDTRIGNFTTEELEGVDFGQNVDLCILARNSNEQIVHISDNQCTKIPKNFNEVIKKYNRRPSTIFKVYEMDKNNLGRNAIALTSGALKTILNKNILIYITLVNTLITLFML</sequence>
<dbReference type="GO" id="GO:0071944">
    <property type="term" value="C:cell periphery"/>
    <property type="evidence" value="ECO:0007669"/>
    <property type="project" value="UniProtKB-ARBA"/>
</dbReference>
<dbReference type="AlphaFoldDB" id="A0A9J6C5V9"/>
<dbReference type="SMART" id="SM00365">
    <property type="entry name" value="LRR_SD22"/>
    <property type="match status" value="9"/>
</dbReference>
<gene>
    <name evidence="5" type="ORF">PVAND_007254</name>
</gene>
<evidence type="ECO:0000313" key="5">
    <source>
        <dbReference type="EMBL" id="KAG5677497.1"/>
    </source>
</evidence>
<dbReference type="FunFam" id="3.80.10.10:FF:001164">
    <property type="entry name" value="GH01279p"/>
    <property type="match status" value="2"/>
</dbReference>
<feature type="domain" description="LRRCT" evidence="4">
    <location>
        <begin position="872"/>
        <end position="924"/>
    </location>
</feature>
<proteinExistence type="predicted"/>
<keyword evidence="2" id="KW-0732">Signal</keyword>
<dbReference type="InterPro" id="IPR001611">
    <property type="entry name" value="Leu-rich_rpt"/>
</dbReference>
<dbReference type="SMART" id="SM00369">
    <property type="entry name" value="LRR_TYP"/>
    <property type="match status" value="25"/>
</dbReference>